<name>A0A9C6SYK1_DROAB</name>
<feature type="compositionally biased region" description="Basic and acidic residues" evidence="2">
    <location>
        <begin position="49"/>
        <end position="61"/>
    </location>
</feature>
<dbReference type="RefSeq" id="XP_051858216.1">
    <property type="nucleotide sequence ID" value="XM_052002256.1"/>
</dbReference>
<feature type="coiled-coil region" evidence="1">
    <location>
        <begin position="2"/>
        <end position="36"/>
    </location>
</feature>
<proteinExistence type="predicted"/>
<dbReference type="AlphaFoldDB" id="A0A9C6SYK1"/>
<sequence length="71" mass="8315">MLKSEVQNLNDKIQQLEIEQNECELTIQKLDQLNDELGHQEESCQMDLESERFDSNEKDVTIDDMEKEAEG</sequence>
<dbReference type="GeneID" id="117565573"/>
<evidence type="ECO:0000313" key="3">
    <source>
        <dbReference type="Proteomes" id="UP000515160"/>
    </source>
</evidence>
<gene>
    <name evidence="4" type="primary">LOC117565573</name>
</gene>
<keyword evidence="3" id="KW-1185">Reference proteome</keyword>
<evidence type="ECO:0000256" key="1">
    <source>
        <dbReference type="SAM" id="Coils"/>
    </source>
</evidence>
<organism evidence="3 4">
    <name type="scientific">Drosophila albomicans</name>
    <name type="common">Fruit fly</name>
    <dbReference type="NCBI Taxonomy" id="7291"/>
    <lineage>
        <taxon>Eukaryota</taxon>
        <taxon>Metazoa</taxon>
        <taxon>Ecdysozoa</taxon>
        <taxon>Arthropoda</taxon>
        <taxon>Hexapoda</taxon>
        <taxon>Insecta</taxon>
        <taxon>Pterygota</taxon>
        <taxon>Neoptera</taxon>
        <taxon>Endopterygota</taxon>
        <taxon>Diptera</taxon>
        <taxon>Brachycera</taxon>
        <taxon>Muscomorpha</taxon>
        <taxon>Ephydroidea</taxon>
        <taxon>Drosophilidae</taxon>
        <taxon>Drosophila</taxon>
    </lineage>
</organism>
<evidence type="ECO:0000313" key="4">
    <source>
        <dbReference type="RefSeq" id="XP_051858216.1"/>
    </source>
</evidence>
<feature type="compositionally biased region" description="Acidic residues" evidence="2">
    <location>
        <begin position="62"/>
        <end position="71"/>
    </location>
</feature>
<feature type="region of interest" description="Disordered" evidence="2">
    <location>
        <begin position="45"/>
        <end position="71"/>
    </location>
</feature>
<evidence type="ECO:0000256" key="2">
    <source>
        <dbReference type="SAM" id="MobiDB-lite"/>
    </source>
</evidence>
<protein>
    <submittedName>
        <fullName evidence="4">Uncharacterized protein LOC117565573 isoform X2</fullName>
    </submittedName>
</protein>
<dbReference type="Proteomes" id="UP000515160">
    <property type="component" value="Chromosome 2L"/>
</dbReference>
<keyword evidence="1" id="KW-0175">Coiled coil</keyword>
<reference evidence="4" key="1">
    <citation type="submission" date="2025-08" db="UniProtKB">
        <authorList>
            <consortium name="RefSeq"/>
        </authorList>
    </citation>
    <scope>IDENTIFICATION</scope>
    <source>
        <strain evidence="4">15112-1751.03</strain>
        <tissue evidence="4">Whole Adult</tissue>
    </source>
</reference>
<accession>A0A9C6SYK1</accession>